<dbReference type="InterPro" id="IPR024464">
    <property type="entry name" value="DUF2391"/>
</dbReference>
<gene>
    <name evidence="2" type="ORF">E3U44_02220</name>
</gene>
<evidence type="ECO:0000313" key="2">
    <source>
        <dbReference type="EMBL" id="QBQ53447.1"/>
    </source>
</evidence>
<feature type="transmembrane region" description="Helical" evidence="1">
    <location>
        <begin position="52"/>
        <end position="72"/>
    </location>
</feature>
<keyword evidence="1" id="KW-0812">Transmembrane</keyword>
<feature type="transmembrane region" description="Helical" evidence="1">
    <location>
        <begin position="222"/>
        <end position="245"/>
    </location>
</feature>
<dbReference type="EMBL" id="CP038033">
    <property type="protein sequence ID" value="QBQ53447.1"/>
    <property type="molecule type" value="Genomic_DNA"/>
</dbReference>
<feature type="transmembrane region" description="Helical" evidence="1">
    <location>
        <begin position="155"/>
        <end position="174"/>
    </location>
</feature>
<dbReference type="AlphaFoldDB" id="A0A4P7BVY7"/>
<dbReference type="Proteomes" id="UP000294325">
    <property type="component" value="Chromosome"/>
</dbReference>
<dbReference type="Pfam" id="PF09622">
    <property type="entry name" value="DUF2391"/>
    <property type="match status" value="1"/>
</dbReference>
<sequence length="282" mass="30971">MPKSGYNQRRGHTRERAFWVGIARAFAGAVIFSLPMLMTMEMWYLGFYISPLRLAVLTAINALLLVGLARYWGFKRSIGWFDTIIDAFVGYAIGFVAGAFFLPLFGVVEIGMSMDEIIGKISLQAVPASIGALLARSQLGKGEVWEDNIPPTLHYLRELFIMLVGAIFLSFNLAPTEEIVLISYKITPPIALLLVVVSIITMHAFVYGVGFRGQEEILEEAGFFRAFLYFSVAGYALVLLGSLYTLWTFGRLDGGSLYNMVLSMTVLGLPGAIGAAAARLIL</sequence>
<dbReference type="KEGG" id="nwr:E3U44_02220"/>
<protein>
    <submittedName>
        <fullName evidence="2">TIGR02587 family membrane protein</fullName>
    </submittedName>
</protein>
<organism evidence="2 3">
    <name type="scientific">Nitrosococcus wardiae</name>
    <dbReference type="NCBI Taxonomy" id="1814290"/>
    <lineage>
        <taxon>Bacteria</taxon>
        <taxon>Pseudomonadati</taxon>
        <taxon>Pseudomonadota</taxon>
        <taxon>Gammaproteobacteria</taxon>
        <taxon>Chromatiales</taxon>
        <taxon>Chromatiaceae</taxon>
        <taxon>Nitrosococcus</taxon>
    </lineage>
</organism>
<dbReference type="RefSeq" id="WP_134356462.1">
    <property type="nucleotide sequence ID" value="NZ_CP038033.1"/>
</dbReference>
<feature type="transmembrane region" description="Helical" evidence="1">
    <location>
        <begin position="186"/>
        <end position="210"/>
    </location>
</feature>
<dbReference type="NCBIfam" id="TIGR02587">
    <property type="entry name" value="TIGR02587 family membrane protein"/>
    <property type="match status" value="1"/>
</dbReference>
<dbReference type="InterPro" id="IPR013416">
    <property type="entry name" value="CHP02587_IM"/>
</dbReference>
<name>A0A4P7BVY7_9GAMM</name>
<evidence type="ECO:0000256" key="1">
    <source>
        <dbReference type="SAM" id="Phobius"/>
    </source>
</evidence>
<feature type="transmembrane region" description="Helical" evidence="1">
    <location>
        <begin position="21"/>
        <end position="40"/>
    </location>
</feature>
<reference evidence="2 3" key="1">
    <citation type="submission" date="2019-03" db="EMBL/GenBank/DDBJ databases">
        <title>The genome sequence of Nitrosococcus wardiae strain D1FHST reveals the archetypal metabolic capacity of ammonia-oxidizing Gammaproteobacteria.</title>
        <authorList>
            <person name="Wang L."/>
            <person name="Lim C.K."/>
            <person name="Hanson T.E."/>
            <person name="Dang H."/>
            <person name="Klotz M.G."/>
        </authorList>
    </citation>
    <scope>NUCLEOTIDE SEQUENCE [LARGE SCALE GENOMIC DNA]</scope>
    <source>
        <strain evidence="2 3">D1FHS</strain>
    </source>
</reference>
<evidence type="ECO:0000313" key="3">
    <source>
        <dbReference type="Proteomes" id="UP000294325"/>
    </source>
</evidence>
<feature type="transmembrane region" description="Helical" evidence="1">
    <location>
        <begin position="84"/>
        <end position="105"/>
    </location>
</feature>
<accession>A0A4P7BVY7</accession>
<dbReference type="OrthoDB" id="147125at2"/>
<keyword evidence="3" id="KW-1185">Reference proteome</keyword>
<keyword evidence="1" id="KW-1133">Transmembrane helix</keyword>
<proteinExistence type="predicted"/>
<keyword evidence="1" id="KW-0472">Membrane</keyword>
<feature type="transmembrane region" description="Helical" evidence="1">
    <location>
        <begin position="257"/>
        <end position="281"/>
    </location>
</feature>